<dbReference type="EMBL" id="BSRI01000001">
    <property type="protein sequence ID" value="GLV54471.1"/>
    <property type="molecule type" value="Genomic_DNA"/>
</dbReference>
<accession>A0ABQ6FJS2</accession>
<organism evidence="1 2">
    <name type="scientific">Dictyobacter halimunensis</name>
    <dbReference type="NCBI Taxonomy" id="3026934"/>
    <lineage>
        <taxon>Bacteria</taxon>
        <taxon>Bacillati</taxon>
        <taxon>Chloroflexota</taxon>
        <taxon>Ktedonobacteria</taxon>
        <taxon>Ktedonobacterales</taxon>
        <taxon>Dictyobacteraceae</taxon>
        <taxon>Dictyobacter</taxon>
    </lineage>
</organism>
<proteinExistence type="predicted"/>
<reference evidence="1 2" key="1">
    <citation type="submission" date="2023-02" db="EMBL/GenBank/DDBJ databases">
        <title>Dictyobacter halimunensis sp. nov., a new member of the class Ktedonobacteria from forest soil in a geothermal area.</title>
        <authorList>
            <person name="Rachmania M.K."/>
            <person name="Ningsih F."/>
            <person name="Sakai Y."/>
            <person name="Yabe S."/>
            <person name="Yokota A."/>
            <person name="Sjamsuridzal W."/>
        </authorList>
    </citation>
    <scope>NUCLEOTIDE SEQUENCE [LARGE SCALE GENOMIC DNA]</scope>
    <source>
        <strain evidence="1 2">S3.2.2.5</strain>
    </source>
</reference>
<evidence type="ECO:0000313" key="1">
    <source>
        <dbReference type="EMBL" id="GLV54471.1"/>
    </source>
</evidence>
<comment type="caution">
    <text evidence="1">The sequence shown here is derived from an EMBL/GenBank/DDBJ whole genome shotgun (WGS) entry which is preliminary data.</text>
</comment>
<dbReference type="Proteomes" id="UP001344906">
    <property type="component" value="Unassembled WGS sequence"/>
</dbReference>
<sequence length="55" mass="6324">MHIEYSYTTTPTTYPTIPLIAYSTLCHINIQIATKNAEGILIIRTYILYNVQAYN</sequence>
<keyword evidence="2" id="KW-1185">Reference proteome</keyword>
<name>A0ABQ6FJS2_9CHLR</name>
<protein>
    <submittedName>
        <fullName evidence="1">Uncharacterized protein</fullName>
    </submittedName>
</protein>
<gene>
    <name evidence="1" type="ORF">KDH_13180</name>
</gene>
<evidence type="ECO:0000313" key="2">
    <source>
        <dbReference type="Proteomes" id="UP001344906"/>
    </source>
</evidence>